<keyword evidence="2 6" id="KW-0812">Transmembrane</keyword>
<dbReference type="PANTHER" id="PTHR46494">
    <property type="entry name" value="CORA FAMILY METAL ION TRANSPORTER (EUROFUNG)"/>
    <property type="match status" value="1"/>
</dbReference>
<keyword evidence="3 6" id="KW-1133">Transmembrane helix</keyword>
<dbReference type="Pfam" id="PF01544">
    <property type="entry name" value="CorA"/>
    <property type="match status" value="1"/>
</dbReference>
<evidence type="ECO:0000256" key="1">
    <source>
        <dbReference type="ARBA" id="ARBA00004651"/>
    </source>
</evidence>
<dbReference type="GO" id="GO:0000287">
    <property type="term" value="F:magnesium ion binding"/>
    <property type="evidence" value="ECO:0007669"/>
    <property type="project" value="TreeGrafter"/>
</dbReference>
<evidence type="ECO:0000256" key="4">
    <source>
        <dbReference type="ARBA" id="ARBA00023136"/>
    </source>
</evidence>
<dbReference type="EMBL" id="NESQ01000043">
    <property type="protein sequence ID" value="PUU81603.1"/>
    <property type="molecule type" value="Genomic_DNA"/>
</dbReference>
<keyword evidence="8" id="KW-1185">Reference proteome</keyword>
<dbReference type="Gene3D" id="1.20.58.340">
    <property type="entry name" value="Magnesium transport protein CorA, transmembrane region"/>
    <property type="match status" value="1"/>
</dbReference>
<feature type="region of interest" description="Disordered" evidence="5">
    <location>
        <begin position="681"/>
        <end position="703"/>
    </location>
</feature>
<dbReference type="GO" id="GO:0015087">
    <property type="term" value="F:cobalt ion transmembrane transporter activity"/>
    <property type="evidence" value="ECO:0007669"/>
    <property type="project" value="TreeGrafter"/>
</dbReference>
<evidence type="ECO:0000256" key="6">
    <source>
        <dbReference type="SAM" id="Phobius"/>
    </source>
</evidence>
<dbReference type="OrthoDB" id="194358at2759"/>
<name>A0A2T7A1J5_TUBBO</name>
<gene>
    <name evidence="7" type="ORF">B9Z19DRAFT_1076894</name>
</gene>
<dbReference type="STRING" id="42251.A0A2T7A1J5"/>
<organism evidence="7 8">
    <name type="scientific">Tuber borchii</name>
    <name type="common">White truffle</name>
    <dbReference type="NCBI Taxonomy" id="42251"/>
    <lineage>
        <taxon>Eukaryota</taxon>
        <taxon>Fungi</taxon>
        <taxon>Dikarya</taxon>
        <taxon>Ascomycota</taxon>
        <taxon>Pezizomycotina</taxon>
        <taxon>Pezizomycetes</taxon>
        <taxon>Pezizales</taxon>
        <taxon>Tuberaceae</taxon>
        <taxon>Tuber</taxon>
    </lineage>
</organism>
<sequence>MEPLSRQLTNNTSVATKSFDDEDLCTSGCKPRLSIPIKVAGRDKSPGLQWHKEYDAETKLQPRVLMIDHVHNEVEGPEEGHRKVVAQEIHDIATLKSVYKDGRDKSATLRVFHVQNCTWATRFLIHKFRIKDNDDIVGLQEFSDWLLQKKPKRRAGKPLLVGKSWKTTADPWRGVTKCSFGLDYMKRYACTDAETEDRDKDQESCVSGLMGYDDNDNPVHRYNVYSQRLSVYVQYAAPDLQTPGPDFISPYQGLEHGSRPLEELYDNGSTIIIFDNSETRSIYDSLIPARGEWESRWRRLPFYLSNDYKEEDEQMALDCMKIITQDIFKALATCWDQLLDVSWEHVSILEEKIYEQPADESRAPELWSNLAHWLKYEKLMFYHIDIVNEMRKYLVEIDGDLSDEGLWLKESPEDFERLSNLIQEDLVKRTNNLSELMYKSVGIRDSRQSLQLGTSMWRLSWITFVFLPLTFIVGFFGMNVDTFSGSPSIKWYFIIAVPFMIIVFVSWYLLKHWLTRHRQSPHQRGIYEALYADLHNRRPELWSRAGPRNYVQPKDRVSKIKWWLMVHWMSPKRLLPARPPGGQILDNEPVGGYNRLKRYLVRKWTPEIELIGGPSPDPEMGLALVDNGAIGNGQMAGLGLEGDNVVARPELRLHASEEADVVLAAGVEGGRNSGVLVEEQMGGGKEREGMGLQLRVPDSGGKR</sequence>
<evidence type="ECO:0000256" key="3">
    <source>
        <dbReference type="ARBA" id="ARBA00022989"/>
    </source>
</evidence>
<dbReference type="GO" id="GO:0050897">
    <property type="term" value="F:cobalt ion binding"/>
    <property type="evidence" value="ECO:0007669"/>
    <property type="project" value="TreeGrafter"/>
</dbReference>
<feature type="transmembrane region" description="Helical" evidence="6">
    <location>
        <begin position="456"/>
        <end position="477"/>
    </location>
</feature>
<dbReference type="GO" id="GO:0015095">
    <property type="term" value="F:magnesium ion transmembrane transporter activity"/>
    <property type="evidence" value="ECO:0007669"/>
    <property type="project" value="TreeGrafter"/>
</dbReference>
<protein>
    <recommendedName>
        <fullName evidence="9">Cora-like Mg2+ transporter protein-domain-containing protein</fullName>
    </recommendedName>
</protein>
<evidence type="ECO:0000313" key="8">
    <source>
        <dbReference type="Proteomes" id="UP000244722"/>
    </source>
</evidence>
<dbReference type="InterPro" id="IPR002523">
    <property type="entry name" value="MgTranspt_CorA/ZnTranspt_ZntB"/>
</dbReference>
<accession>A0A2T7A1J5</accession>
<evidence type="ECO:0008006" key="9">
    <source>
        <dbReference type="Google" id="ProtNLM"/>
    </source>
</evidence>
<proteinExistence type="predicted"/>
<dbReference type="SUPFAM" id="SSF144083">
    <property type="entry name" value="Magnesium transport protein CorA, transmembrane region"/>
    <property type="match status" value="1"/>
</dbReference>
<evidence type="ECO:0000256" key="2">
    <source>
        <dbReference type="ARBA" id="ARBA00022692"/>
    </source>
</evidence>
<evidence type="ECO:0000313" key="7">
    <source>
        <dbReference type="EMBL" id="PUU81603.1"/>
    </source>
</evidence>
<comment type="caution">
    <text evidence="7">The sequence shown here is derived from an EMBL/GenBank/DDBJ whole genome shotgun (WGS) entry which is preliminary data.</text>
</comment>
<comment type="subcellular location">
    <subcellularLocation>
        <location evidence="1">Cell membrane</location>
        <topology evidence="1">Multi-pass membrane protein</topology>
    </subcellularLocation>
</comment>
<dbReference type="GO" id="GO:0005886">
    <property type="term" value="C:plasma membrane"/>
    <property type="evidence" value="ECO:0007669"/>
    <property type="project" value="UniProtKB-SubCell"/>
</dbReference>
<evidence type="ECO:0000256" key="5">
    <source>
        <dbReference type="SAM" id="MobiDB-lite"/>
    </source>
</evidence>
<dbReference type="InterPro" id="IPR045863">
    <property type="entry name" value="CorA_TM1_TM2"/>
</dbReference>
<dbReference type="Proteomes" id="UP000244722">
    <property type="component" value="Unassembled WGS sequence"/>
</dbReference>
<reference evidence="7 8" key="1">
    <citation type="submission" date="2017-04" db="EMBL/GenBank/DDBJ databases">
        <title>Draft genome sequence of Tuber borchii Vittad., a whitish edible truffle.</title>
        <authorList>
            <consortium name="DOE Joint Genome Institute"/>
            <person name="Murat C."/>
            <person name="Kuo A."/>
            <person name="Barry K.W."/>
            <person name="Clum A."/>
            <person name="Dockter R.B."/>
            <person name="Fauchery L."/>
            <person name="Iotti M."/>
            <person name="Kohler A."/>
            <person name="Labutti K."/>
            <person name="Lindquist E.A."/>
            <person name="Lipzen A."/>
            <person name="Ohm R.A."/>
            <person name="Wang M."/>
            <person name="Grigoriev I.V."/>
            <person name="Zambonelli A."/>
            <person name="Martin F.M."/>
        </authorList>
    </citation>
    <scope>NUCLEOTIDE SEQUENCE [LARGE SCALE GENOMIC DNA]</scope>
    <source>
        <strain evidence="7 8">Tbo3840</strain>
    </source>
</reference>
<dbReference type="PANTHER" id="PTHR46494:SF1">
    <property type="entry name" value="CORA FAMILY METAL ION TRANSPORTER (EUROFUNG)"/>
    <property type="match status" value="1"/>
</dbReference>
<feature type="transmembrane region" description="Helical" evidence="6">
    <location>
        <begin position="489"/>
        <end position="510"/>
    </location>
</feature>
<dbReference type="AlphaFoldDB" id="A0A2T7A1J5"/>
<keyword evidence="4 6" id="KW-0472">Membrane</keyword>